<accession>A0A4R5CFX3</accession>
<sequence length="61" mass="7214">MAAINITEDELYSMADRFDKIGEGDSELEEVTGPLRDFCKFLLEPKRHFEKWLSYQDLTDR</sequence>
<dbReference type="Proteomes" id="UP000294513">
    <property type="component" value="Unassembled WGS sequence"/>
</dbReference>
<proteinExistence type="predicted"/>
<dbReference type="EMBL" id="SMKU01000003">
    <property type="protein sequence ID" value="TDD97183.1"/>
    <property type="molecule type" value="Genomic_DNA"/>
</dbReference>
<protein>
    <submittedName>
        <fullName evidence="1">Uncharacterized protein</fullName>
    </submittedName>
</protein>
<evidence type="ECO:0000313" key="2">
    <source>
        <dbReference type="Proteomes" id="UP000294513"/>
    </source>
</evidence>
<reference evidence="1 2" key="1">
    <citation type="submission" date="2019-03" db="EMBL/GenBank/DDBJ databases">
        <title>Draft genome sequences of novel Actinobacteria.</title>
        <authorList>
            <person name="Sahin N."/>
            <person name="Ay H."/>
            <person name="Saygin H."/>
        </authorList>
    </citation>
    <scope>NUCLEOTIDE SEQUENCE [LARGE SCALE GENOMIC DNA]</scope>
    <source>
        <strain evidence="1 2">H3C3</strain>
    </source>
</reference>
<organism evidence="1 2">
    <name type="scientific">Actinomadura rubrisoli</name>
    <dbReference type="NCBI Taxonomy" id="2530368"/>
    <lineage>
        <taxon>Bacteria</taxon>
        <taxon>Bacillati</taxon>
        <taxon>Actinomycetota</taxon>
        <taxon>Actinomycetes</taxon>
        <taxon>Streptosporangiales</taxon>
        <taxon>Thermomonosporaceae</taxon>
        <taxon>Actinomadura</taxon>
    </lineage>
</organism>
<dbReference type="AlphaFoldDB" id="A0A4R5CFX3"/>
<gene>
    <name evidence="1" type="ORF">E1298_01740</name>
</gene>
<comment type="caution">
    <text evidence="1">The sequence shown here is derived from an EMBL/GenBank/DDBJ whole genome shotgun (WGS) entry which is preliminary data.</text>
</comment>
<keyword evidence="2" id="KW-1185">Reference proteome</keyword>
<name>A0A4R5CFX3_9ACTN</name>
<dbReference type="RefSeq" id="WP_131888943.1">
    <property type="nucleotide sequence ID" value="NZ_SMKU01000003.1"/>
</dbReference>
<evidence type="ECO:0000313" key="1">
    <source>
        <dbReference type="EMBL" id="TDD97183.1"/>
    </source>
</evidence>